<organism evidence="2">
    <name type="scientific">hydrothermal vent metagenome</name>
    <dbReference type="NCBI Taxonomy" id="652676"/>
    <lineage>
        <taxon>unclassified sequences</taxon>
        <taxon>metagenomes</taxon>
        <taxon>ecological metagenomes</taxon>
    </lineage>
</organism>
<accession>A0A3B1CI46</accession>
<dbReference type="Gene3D" id="2.130.10.10">
    <property type="entry name" value="YVTN repeat-like/Quinoprotein amine dehydrogenase"/>
    <property type="match status" value="1"/>
</dbReference>
<dbReference type="SUPFAM" id="SSF50998">
    <property type="entry name" value="Quinoprotein alcohol dehydrogenase-like"/>
    <property type="match status" value="1"/>
</dbReference>
<protein>
    <recommendedName>
        <fullName evidence="1">Pyrrolo-quinoline quinone repeat domain-containing protein</fullName>
    </recommendedName>
</protein>
<dbReference type="AlphaFoldDB" id="A0A3B1CI46"/>
<gene>
    <name evidence="2" type="ORF">MNBD_NITROSPINAE01-379</name>
</gene>
<evidence type="ECO:0000259" key="1">
    <source>
        <dbReference type="Pfam" id="PF13360"/>
    </source>
</evidence>
<name>A0A3B1CI46_9ZZZZ</name>
<evidence type="ECO:0000313" key="2">
    <source>
        <dbReference type="EMBL" id="VAX23624.1"/>
    </source>
</evidence>
<proteinExistence type="predicted"/>
<feature type="domain" description="Pyrrolo-quinoline quinone repeat" evidence="1">
    <location>
        <begin position="13"/>
        <end position="129"/>
    </location>
</feature>
<reference evidence="2" key="1">
    <citation type="submission" date="2018-06" db="EMBL/GenBank/DDBJ databases">
        <authorList>
            <person name="Zhirakovskaya E."/>
        </authorList>
    </citation>
    <scope>NUCLEOTIDE SEQUENCE</scope>
</reference>
<dbReference type="InterPro" id="IPR002372">
    <property type="entry name" value="PQQ_rpt_dom"/>
</dbReference>
<dbReference type="Pfam" id="PF13360">
    <property type="entry name" value="PQQ_2"/>
    <property type="match status" value="1"/>
</dbReference>
<sequence length="308" mass="34542">MRTMTKLKVRREWEHCHEREIESLSVAGKSGEVVMCDRRDRIILFAPDGKPVWNKTTDFTPVKVRITEDGTSIFTLSYDGYLIKLNRAGEILWDIWVTKDTNTIAIKSKGQSAVVTSHKGRFHVISSGGKRGRIVHTPEPVAHARISVRTGSLFCASPFGWVGHYNNRFDPLGEFHLRMPITEVEVSERGKKIFIPAREDGLNVVELESLSMTTYKPGFSVSKVAVCDKGDTILATGMEGELALMNMSGKILWQTKTEHSWFLCDMTSDGKRFIAVSEKGVLACYSIGEVGDKSDKNRSDGDFDYLEI</sequence>
<dbReference type="EMBL" id="UOGC01000152">
    <property type="protein sequence ID" value="VAX23624.1"/>
    <property type="molecule type" value="Genomic_DNA"/>
</dbReference>
<dbReference type="InterPro" id="IPR011047">
    <property type="entry name" value="Quinoprotein_ADH-like_sf"/>
</dbReference>
<dbReference type="InterPro" id="IPR015943">
    <property type="entry name" value="WD40/YVTN_repeat-like_dom_sf"/>
</dbReference>